<gene>
    <name evidence="1" type="ORF">GA0070604_3873</name>
</gene>
<dbReference type="InterPro" id="IPR016181">
    <property type="entry name" value="Acyl_CoA_acyltransferase"/>
</dbReference>
<proteinExistence type="predicted"/>
<dbReference type="Gene3D" id="3.40.630.30">
    <property type="match status" value="1"/>
</dbReference>
<dbReference type="EMBL" id="FMHY01000002">
    <property type="protein sequence ID" value="SCL58617.1"/>
    <property type="molecule type" value="Genomic_DNA"/>
</dbReference>
<keyword evidence="2" id="KW-1185">Reference proteome</keyword>
<dbReference type="STRING" id="227316.GA0070604_3873"/>
<accession>A0A1C6UX31</accession>
<dbReference type="Proteomes" id="UP000199696">
    <property type="component" value="Unassembled WGS sequence"/>
</dbReference>
<evidence type="ECO:0000313" key="2">
    <source>
        <dbReference type="Proteomes" id="UP000199696"/>
    </source>
</evidence>
<reference evidence="2" key="1">
    <citation type="submission" date="2016-06" db="EMBL/GenBank/DDBJ databases">
        <authorList>
            <person name="Varghese N."/>
            <person name="Submissions Spin"/>
        </authorList>
    </citation>
    <scope>NUCLEOTIDE SEQUENCE [LARGE SCALE GENOMIC DNA]</scope>
    <source>
        <strain evidence="2">DSM 44814</strain>
    </source>
</reference>
<name>A0A1C6UX31_9ACTN</name>
<protein>
    <recommendedName>
        <fullName evidence="3">N-acetyltransferase domain-containing protein</fullName>
    </recommendedName>
</protein>
<sequence length="203" mass="22418">MASSVRHAKPGDVAAVTALLVAALEGDPVAEWLVPDQRERHNVFQRLLAVDVDHAVEAGDVYVTLDWSAVAVWRRHDLDTERRAFGDHHLTTFAGRAAPRFDELNATVRGYRPDAPHHWLSWLAVQPGYGWSAADELLRQHHRTVDRTGHPAYAVVTNEGARDLLCQHGYRPDLPLHLPSGPMIWPLQRGPRAAAPPTPASAG</sequence>
<dbReference type="SUPFAM" id="SSF55729">
    <property type="entry name" value="Acyl-CoA N-acyltransferases (Nat)"/>
    <property type="match status" value="1"/>
</dbReference>
<dbReference type="AlphaFoldDB" id="A0A1C6UX31"/>
<evidence type="ECO:0000313" key="1">
    <source>
        <dbReference type="EMBL" id="SCL58617.1"/>
    </source>
</evidence>
<organism evidence="1 2">
    <name type="scientific">Micromonospora eburnea</name>
    <dbReference type="NCBI Taxonomy" id="227316"/>
    <lineage>
        <taxon>Bacteria</taxon>
        <taxon>Bacillati</taxon>
        <taxon>Actinomycetota</taxon>
        <taxon>Actinomycetes</taxon>
        <taxon>Micromonosporales</taxon>
        <taxon>Micromonosporaceae</taxon>
        <taxon>Micromonospora</taxon>
    </lineage>
</organism>
<evidence type="ECO:0008006" key="3">
    <source>
        <dbReference type="Google" id="ProtNLM"/>
    </source>
</evidence>